<dbReference type="EMBL" id="NBNE01009467">
    <property type="protein sequence ID" value="OWY98381.1"/>
    <property type="molecule type" value="Genomic_DNA"/>
</dbReference>
<evidence type="ECO:0000256" key="1">
    <source>
        <dbReference type="SAM" id="Coils"/>
    </source>
</evidence>
<comment type="caution">
    <text evidence="3">The sequence shown here is derived from an EMBL/GenBank/DDBJ whole genome shotgun (WGS) entry which is preliminary data.</text>
</comment>
<evidence type="ECO:0000313" key="4">
    <source>
        <dbReference type="Proteomes" id="UP000198211"/>
    </source>
</evidence>
<gene>
    <name evidence="3" type="ORF">PHMEG_00030868</name>
</gene>
<feature type="region of interest" description="Disordered" evidence="2">
    <location>
        <begin position="40"/>
        <end position="64"/>
    </location>
</feature>
<feature type="compositionally biased region" description="Basic residues" evidence="2">
    <location>
        <begin position="54"/>
        <end position="64"/>
    </location>
</feature>
<keyword evidence="4" id="KW-1185">Reference proteome</keyword>
<protein>
    <submittedName>
        <fullName evidence="3">Uncharacterized protein</fullName>
    </submittedName>
</protein>
<reference evidence="4" key="1">
    <citation type="submission" date="2017-03" db="EMBL/GenBank/DDBJ databases">
        <title>Phytopthora megakarya and P. palmivora, two closely related causual agents of cacao black pod achieved similar genome size and gene model numbers by different mechanisms.</title>
        <authorList>
            <person name="Ali S."/>
            <person name="Shao J."/>
            <person name="Larry D.J."/>
            <person name="Kronmiller B."/>
            <person name="Shen D."/>
            <person name="Strem M.D."/>
            <person name="Melnick R.L."/>
            <person name="Guiltinan M.J."/>
            <person name="Tyler B.M."/>
            <person name="Meinhardt L.W."/>
            <person name="Bailey B.A."/>
        </authorList>
    </citation>
    <scope>NUCLEOTIDE SEQUENCE [LARGE SCALE GENOMIC DNA]</scope>
    <source>
        <strain evidence="4">zdho120</strain>
    </source>
</reference>
<feature type="coiled-coil region" evidence="1">
    <location>
        <begin position="12"/>
        <end position="39"/>
    </location>
</feature>
<sequence>MAARTRFFRNVEEGLKLKAQTLQDENTRLRTELRAAQGAHNGHIQLGAAERHLPTLRRGHHASH</sequence>
<evidence type="ECO:0000313" key="3">
    <source>
        <dbReference type="EMBL" id="OWY98381.1"/>
    </source>
</evidence>
<proteinExistence type="predicted"/>
<evidence type="ECO:0000256" key="2">
    <source>
        <dbReference type="SAM" id="MobiDB-lite"/>
    </source>
</evidence>
<accession>A0A225UZ97</accession>
<name>A0A225UZ97_9STRA</name>
<keyword evidence="1" id="KW-0175">Coiled coil</keyword>
<dbReference type="AlphaFoldDB" id="A0A225UZ97"/>
<dbReference type="Proteomes" id="UP000198211">
    <property type="component" value="Unassembled WGS sequence"/>
</dbReference>
<organism evidence="3 4">
    <name type="scientific">Phytophthora megakarya</name>
    <dbReference type="NCBI Taxonomy" id="4795"/>
    <lineage>
        <taxon>Eukaryota</taxon>
        <taxon>Sar</taxon>
        <taxon>Stramenopiles</taxon>
        <taxon>Oomycota</taxon>
        <taxon>Peronosporomycetes</taxon>
        <taxon>Peronosporales</taxon>
        <taxon>Peronosporaceae</taxon>
        <taxon>Phytophthora</taxon>
    </lineage>
</organism>